<dbReference type="Proteomes" id="UP000447434">
    <property type="component" value="Chromosome 17"/>
</dbReference>
<accession>A0A6A4NTA1</accession>
<dbReference type="EMBL" id="WOCE01000017">
    <property type="protein sequence ID" value="KAE9595463.1"/>
    <property type="molecule type" value="Genomic_DNA"/>
</dbReference>
<dbReference type="GO" id="GO:0008483">
    <property type="term" value="F:transaminase activity"/>
    <property type="evidence" value="ECO:0007669"/>
    <property type="project" value="TreeGrafter"/>
</dbReference>
<dbReference type="InterPro" id="IPR004839">
    <property type="entry name" value="Aminotransferase_I/II_large"/>
</dbReference>
<dbReference type="InterPro" id="IPR015422">
    <property type="entry name" value="PyrdxlP-dep_Trfase_small"/>
</dbReference>
<gene>
    <name evidence="4" type="ORF">Lalb_Chr17g0339061</name>
</gene>
<dbReference type="PANTHER" id="PTHR43795">
    <property type="entry name" value="BIFUNCTIONAL ASPARTATE AMINOTRANSFERASE AND GLUTAMATE/ASPARTATE-PREPHENATE AMINOTRANSFERASE-RELATED"/>
    <property type="match status" value="1"/>
</dbReference>
<comment type="caution">
    <text evidence="4">The sequence shown here is derived from an EMBL/GenBank/DDBJ whole genome shotgun (WGS) entry which is preliminary data.</text>
</comment>
<reference evidence="5" key="1">
    <citation type="journal article" date="2020" name="Nat. Commun.">
        <title>Genome sequence of the cluster root forming white lupin.</title>
        <authorList>
            <person name="Hufnagel B."/>
            <person name="Marques A."/>
            <person name="Soriano A."/>
            <person name="Marques L."/>
            <person name="Divol F."/>
            <person name="Doumas P."/>
            <person name="Sallet E."/>
            <person name="Mancinotti D."/>
            <person name="Carrere S."/>
            <person name="Marande W."/>
            <person name="Arribat S."/>
            <person name="Keller J."/>
            <person name="Huneau C."/>
            <person name="Blein T."/>
            <person name="Aime D."/>
            <person name="Laguerre M."/>
            <person name="Taylor J."/>
            <person name="Schubert V."/>
            <person name="Nelson M."/>
            <person name="Geu-Flores F."/>
            <person name="Crespi M."/>
            <person name="Gallardo-Guerrero K."/>
            <person name="Delaux P.-M."/>
            <person name="Salse J."/>
            <person name="Berges H."/>
            <person name="Guyot R."/>
            <person name="Gouzy J."/>
            <person name="Peret B."/>
        </authorList>
    </citation>
    <scope>NUCLEOTIDE SEQUENCE [LARGE SCALE GENOMIC DNA]</scope>
    <source>
        <strain evidence="5">cv. Amiga</strain>
    </source>
</reference>
<evidence type="ECO:0000313" key="4">
    <source>
        <dbReference type="EMBL" id="KAE9595463.1"/>
    </source>
</evidence>
<dbReference type="Gene3D" id="3.90.1150.10">
    <property type="entry name" value="Aspartate Aminotransferase, domain 1"/>
    <property type="match status" value="1"/>
</dbReference>
<feature type="domain" description="Aminotransferase class I/classII large" evidence="3">
    <location>
        <begin position="48"/>
        <end position="100"/>
    </location>
</feature>
<dbReference type="GO" id="GO:0030170">
    <property type="term" value="F:pyridoxal phosphate binding"/>
    <property type="evidence" value="ECO:0007669"/>
    <property type="project" value="InterPro"/>
</dbReference>
<dbReference type="InterPro" id="IPR015421">
    <property type="entry name" value="PyrdxlP-dep_Trfase_major"/>
</dbReference>
<dbReference type="OrthoDB" id="691673at2759"/>
<evidence type="ECO:0000256" key="2">
    <source>
        <dbReference type="ARBA" id="ARBA00022898"/>
    </source>
</evidence>
<sequence>MDLGSKTNQLLSKIATNDKHGENSPYFDGWKAYDNNPFHPSKNPNGVIQMGLAENQLCFDLIEEWIKNNPKASICTLEGVHKFRDIANFQDYHGLPEFRNVSNNNYFFTITTHVKQLHSFHTYNSASLRCLFDCNSIWHTLTAILRTLLYTIYTTPQLIYLLFQALANFMSKVRGGNVRFDPNRIVMSGGATGANEVIMFCLADPGDAFLVPTPYYPAYVPSLS</sequence>
<dbReference type="Pfam" id="PF00155">
    <property type="entry name" value="Aminotran_1_2"/>
    <property type="match status" value="2"/>
</dbReference>
<protein>
    <submittedName>
        <fullName evidence="4">Putative 1-aminocyclopropane-1-carboxylate synthase</fullName>
    </submittedName>
</protein>
<evidence type="ECO:0000256" key="1">
    <source>
        <dbReference type="ARBA" id="ARBA00011738"/>
    </source>
</evidence>
<dbReference type="Gene3D" id="3.40.640.10">
    <property type="entry name" value="Type I PLP-dependent aspartate aminotransferase-like (Major domain)"/>
    <property type="match status" value="1"/>
</dbReference>
<keyword evidence="5" id="KW-1185">Reference proteome</keyword>
<organism evidence="4 5">
    <name type="scientific">Lupinus albus</name>
    <name type="common">White lupine</name>
    <name type="synonym">Lupinus termis</name>
    <dbReference type="NCBI Taxonomy" id="3870"/>
    <lineage>
        <taxon>Eukaryota</taxon>
        <taxon>Viridiplantae</taxon>
        <taxon>Streptophyta</taxon>
        <taxon>Embryophyta</taxon>
        <taxon>Tracheophyta</taxon>
        <taxon>Spermatophyta</taxon>
        <taxon>Magnoliopsida</taxon>
        <taxon>eudicotyledons</taxon>
        <taxon>Gunneridae</taxon>
        <taxon>Pentapetalae</taxon>
        <taxon>rosids</taxon>
        <taxon>fabids</taxon>
        <taxon>Fabales</taxon>
        <taxon>Fabaceae</taxon>
        <taxon>Papilionoideae</taxon>
        <taxon>50 kb inversion clade</taxon>
        <taxon>genistoids sensu lato</taxon>
        <taxon>core genistoids</taxon>
        <taxon>Genisteae</taxon>
        <taxon>Lupinus</taxon>
    </lineage>
</organism>
<dbReference type="SUPFAM" id="SSF53383">
    <property type="entry name" value="PLP-dependent transferases"/>
    <property type="match status" value="1"/>
</dbReference>
<evidence type="ECO:0000259" key="3">
    <source>
        <dbReference type="Pfam" id="PF00155"/>
    </source>
</evidence>
<dbReference type="InterPro" id="IPR015424">
    <property type="entry name" value="PyrdxlP-dep_Trfase"/>
</dbReference>
<evidence type="ECO:0000313" key="5">
    <source>
        <dbReference type="Proteomes" id="UP000447434"/>
    </source>
</evidence>
<dbReference type="InterPro" id="IPR050478">
    <property type="entry name" value="Ethylene_sulfur-biosynth"/>
</dbReference>
<feature type="domain" description="Aminotransferase class I/classII large" evidence="3">
    <location>
        <begin position="149"/>
        <end position="221"/>
    </location>
</feature>
<dbReference type="PRINTS" id="PR00753">
    <property type="entry name" value="ACCSYNTHASE"/>
</dbReference>
<comment type="subunit">
    <text evidence="1">Homodimer.</text>
</comment>
<name>A0A6A4NTA1_LUPAL</name>
<proteinExistence type="predicted"/>
<dbReference type="AlphaFoldDB" id="A0A6A4NTA1"/>
<dbReference type="GO" id="GO:0006520">
    <property type="term" value="P:amino acid metabolic process"/>
    <property type="evidence" value="ECO:0007669"/>
    <property type="project" value="TreeGrafter"/>
</dbReference>
<dbReference type="PANTHER" id="PTHR43795:SF74">
    <property type="entry name" value="1-AMINOCYCLOPROPANE-1-CARBOXYLATE SYNTHASE-LIKE PROTEIN 1"/>
    <property type="match status" value="1"/>
</dbReference>
<keyword evidence="2" id="KW-0663">Pyridoxal phosphate</keyword>